<organism evidence="5 6">
    <name type="scientific">Alkalilimnicola ehrlichii</name>
    <dbReference type="NCBI Taxonomy" id="351052"/>
    <lineage>
        <taxon>Bacteria</taxon>
        <taxon>Pseudomonadati</taxon>
        <taxon>Pseudomonadota</taxon>
        <taxon>Gammaproteobacteria</taxon>
        <taxon>Chromatiales</taxon>
        <taxon>Ectothiorhodospiraceae</taxon>
        <taxon>Alkalilimnicola</taxon>
    </lineage>
</organism>
<dbReference type="Proteomes" id="UP000256763">
    <property type="component" value="Unassembled WGS sequence"/>
</dbReference>
<dbReference type="Gene3D" id="3.30.450.20">
    <property type="entry name" value="PAS domain"/>
    <property type="match status" value="1"/>
</dbReference>
<comment type="caution">
    <text evidence="5">The sequence shown here is derived from an EMBL/GenBank/DDBJ whole genome shotgun (WGS) entry which is preliminary data.</text>
</comment>
<protein>
    <submittedName>
        <fullName evidence="5">Uncharacterized protein</fullName>
    </submittedName>
</protein>
<sequence>MPRQMHNRKVRDYRRLPRQIAVAYIILASLWILLSDMLAVWLSPDARTLSLVQTYKGWFFVLATGALLYFVLRMYTAKSYELMSRLIDTETRFRQFFDTVPDVLFSAQLPGFELRSATPAVNTLLGYTSEEICKQPKRWQELMLHPSEVLAEMHEQLDDKGSFTVDYQTHHRDGSTRWIRSRGKISSGTGLHDSVFGVMTDISEAKRTEAAAIEHCLRDRTTYLLSLPAFTLAVDALVSGAFKQGLLLSCACLGIDDFPELRDRLGERRTERLLHRLSDKLLSALRSNNIIGSGSNVLVAHSEGRFLFIMPERSVSAMTLLAERLLRELDFEIAKDAALPIAIRIGIASHPLPGEDAASFIDDAIDALDTAREDTHTRITLYNVLEREHLTEETVRLRKR</sequence>
<feature type="domain" description="PAC" evidence="3">
    <location>
        <begin position="163"/>
        <end position="214"/>
    </location>
</feature>
<dbReference type="OrthoDB" id="9816309at2"/>
<dbReference type="InterPro" id="IPR029787">
    <property type="entry name" value="Nucleotide_cyclase"/>
</dbReference>
<dbReference type="NCBIfam" id="TIGR00229">
    <property type="entry name" value="sensory_box"/>
    <property type="match status" value="1"/>
</dbReference>
<evidence type="ECO:0000259" key="3">
    <source>
        <dbReference type="PROSITE" id="PS50113"/>
    </source>
</evidence>
<feature type="transmembrane region" description="Helical" evidence="1">
    <location>
        <begin position="21"/>
        <end position="43"/>
    </location>
</feature>
<keyword evidence="1" id="KW-0472">Membrane</keyword>
<dbReference type="SUPFAM" id="SSF55785">
    <property type="entry name" value="PYP-like sensor domain (PAS domain)"/>
    <property type="match status" value="1"/>
</dbReference>
<dbReference type="AlphaFoldDB" id="A0A3E0X1D7"/>
<dbReference type="SMART" id="SM00267">
    <property type="entry name" value="GGDEF"/>
    <property type="match status" value="1"/>
</dbReference>
<dbReference type="InterPro" id="IPR000014">
    <property type="entry name" value="PAS"/>
</dbReference>
<feature type="transmembrane region" description="Helical" evidence="1">
    <location>
        <begin position="55"/>
        <end position="75"/>
    </location>
</feature>
<feature type="domain" description="PAS" evidence="2">
    <location>
        <begin position="89"/>
        <end position="132"/>
    </location>
</feature>
<dbReference type="CDD" id="cd00130">
    <property type="entry name" value="PAS"/>
    <property type="match status" value="1"/>
</dbReference>
<dbReference type="InterPro" id="IPR035965">
    <property type="entry name" value="PAS-like_dom_sf"/>
</dbReference>
<evidence type="ECO:0000313" key="5">
    <source>
        <dbReference type="EMBL" id="RFA37977.1"/>
    </source>
</evidence>
<dbReference type="PANTHER" id="PTHR44757">
    <property type="entry name" value="DIGUANYLATE CYCLASE DGCP"/>
    <property type="match status" value="1"/>
</dbReference>
<keyword evidence="1" id="KW-1133">Transmembrane helix</keyword>
<feature type="domain" description="GGDEF" evidence="4">
    <location>
        <begin position="246"/>
        <end position="384"/>
    </location>
</feature>
<keyword evidence="1" id="KW-0812">Transmembrane</keyword>
<dbReference type="InterPro" id="IPR013655">
    <property type="entry name" value="PAS_fold_3"/>
</dbReference>
<accession>A0A3E0X1D7</accession>
<dbReference type="PROSITE" id="PS50112">
    <property type="entry name" value="PAS"/>
    <property type="match status" value="1"/>
</dbReference>
<evidence type="ECO:0000256" key="1">
    <source>
        <dbReference type="SAM" id="Phobius"/>
    </source>
</evidence>
<dbReference type="PROSITE" id="PS50113">
    <property type="entry name" value="PAC"/>
    <property type="match status" value="1"/>
</dbReference>
<name>A0A3E0X1D7_9GAMM</name>
<dbReference type="Gene3D" id="3.30.70.270">
    <property type="match status" value="1"/>
</dbReference>
<dbReference type="RefSeq" id="WP_116301287.1">
    <property type="nucleotide sequence ID" value="NZ_NFZV01000004.1"/>
</dbReference>
<evidence type="ECO:0000313" key="6">
    <source>
        <dbReference type="Proteomes" id="UP000256763"/>
    </source>
</evidence>
<evidence type="ECO:0000259" key="2">
    <source>
        <dbReference type="PROSITE" id="PS50112"/>
    </source>
</evidence>
<dbReference type="Pfam" id="PF08447">
    <property type="entry name" value="PAS_3"/>
    <property type="match status" value="1"/>
</dbReference>
<dbReference type="SUPFAM" id="SSF55073">
    <property type="entry name" value="Nucleotide cyclase"/>
    <property type="match status" value="1"/>
</dbReference>
<dbReference type="PANTHER" id="PTHR44757:SF2">
    <property type="entry name" value="BIOFILM ARCHITECTURE MAINTENANCE PROTEIN MBAA"/>
    <property type="match status" value="1"/>
</dbReference>
<dbReference type="InterPro" id="IPR000160">
    <property type="entry name" value="GGDEF_dom"/>
</dbReference>
<dbReference type="InterPro" id="IPR043128">
    <property type="entry name" value="Rev_trsase/Diguanyl_cyclase"/>
</dbReference>
<proteinExistence type="predicted"/>
<reference evidence="6" key="1">
    <citation type="submission" date="2017-05" db="EMBL/GenBank/DDBJ databases">
        <authorList>
            <person name="Sharma S."/>
            <person name="Sidhu C."/>
            <person name="Pinnaka A.K."/>
        </authorList>
    </citation>
    <scope>NUCLEOTIDE SEQUENCE [LARGE SCALE GENOMIC DNA]</scope>
    <source>
        <strain evidence="6">AK93</strain>
    </source>
</reference>
<dbReference type="InterPro" id="IPR052155">
    <property type="entry name" value="Biofilm_reg_signaling"/>
</dbReference>
<dbReference type="Pfam" id="PF00990">
    <property type="entry name" value="GGDEF"/>
    <property type="match status" value="1"/>
</dbReference>
<gene>
    <name evidence="5" type="ORF">CAL65_06310</name>
</gene>
<dbReference type="PROSITE" id="PS50887">
    <property type="entry name" value="GGDEF"/>
    <property type="match status" value="1"/>
</dbReference>
<dbReference type="InterPro" id="IPR000700">
    <property type="entry name" value="PAS-assoc_C"/>
</dbReference>
<dbReference type="EMBL" id="NFZW01000005">
    <property type="protein sequence ID" value="RFA37977.1"/>
    <property type="molecule type" value="Genomic_DNA"/>
</dbReference>
<evidence type="ECO:0000259" key="4">
    <source>
        <dbReference type="PROSITE" id="PS50887"/>
    </source>
</evidence>
<keyword evidence="6" id="KW-1185">Reference proteome</keyword>